<organism evidence="1 2">
    <name type="scientific">Solanum commersonii</name>
    <name type="common">Commerson's wild potato</name>
    <name type="synonym">Commerson's nightshade</name>
    <dbReference type="NCBI Taxonomy" id="4109"/>
    <lineage>
        <taxon>Eukaryota</taxon>
        <taxon>Viridiplantae</taxon>
        <taxon>Streptophyta</taxon>
        <taxon>Embryophyta</taxon>
        <taxon>Tracheophyta</taxon>
        <taxon>Spermatophyta</taxon>
        <taxon>Magnoliopsida</taxon>
        <taxon>eudicotyledons</taxon>
        <taxon>Gunneridae</taxon>
        <taxon>Pentapetalae</taxon>
        <taxon>asterids</taxon>
        <taxon>lamiids</taxon>
        <taxon>Solanales</taxon>
        <taxon>Solanaceae</taxon>
        <taxon>Solanoideae</taxon>
        <taxon>Solaneae</taxon>
        <taxon>Solanum</taxon>
    </lineage>
</organism>
<protein>
    <submittedName>
        <fullName evidence="1">Uncharacterized protein</fullName>
    </submittedName>
</protein>
<dbReference type="Proteomes" id="UP000824120">
    <property type="component" value="Chromosome 1"/>
</dbReference>
<accession>A0A9J6B6P6</accession>
<evidence type="ECO:0000313" key="1">
    <source>
        <dbReference type="EMBL" id="KAG5632283.1"/>
    </source>
</evidence>
<gene>
    <name evidence="1" type="ORF">H5410_004000</name>
</gene>
<comment type="caution">
    <text evidence="1">The sequence shown here is derived from an EMBL/GenBank/DDBJ whole genome shotgun (WGS) entry which is preliminary data.</text>
</comment>
<name>A0A9J6B6P6_SOLCO</name>
<dbReference type="AlphaFoldDB" id="A0A9J6B6P6"/>
<sequence length="107" mass="11976">MHLTQDRKVLSKACNRAECKGKAQRVFKRVSCSSAGRPQKETCIHVCSMGSTIQLIGIDRNRGSNVFAKEQPLSIQEVAIFFRKDQNCFAFKTTGAMSSNIHRKAEI</sequence>
<dbReference type="EMBL" id="JACXVP010000001">
    <property type="protein sequence ID" value="KAG5632283.1"/>
    <property type="molecule type" value="Genomic_DNA"/>
</dbReference>
<evidence type="ECO:0000313" key="2">
    <source>
        <dbReference type="Proteomes" id="UP000824120"/>
    </source>
</evidence>
<keyword evidence="2" id="KW-1185">Reference proteome</keyword>
<reference evidence="1 2" key="1">
    <citation type="submission" date="2020-09" db="EMBL/GenBank/DDBJ databases">
        <title>De no assembly of potato wild relative species, Solanum commersonii.</title>
        <authorList>
            <person name="Cho K."/>
        </authorList>
    </citation>
    <scope>NUCLEOTIDE SEQUENCE [LARGE SCALE GENOMIC DNA]</scope>
    <source>
        <strain evidence="1">LZ3.2</strain>
        <tissue evidence="1">Leaf</tissue>
    </source>
</reference>
<proteinExistence type="predicted"/>